<comment type="caution">
    <text evidence="2">The sequence shown here is derived from an EMBL/GenBank/DDBJ whole genome shotgun (WGS) entry which is preliminary data.</text>
</comment>
<sequence length="408" mass="46320">MRRPKRSTPHTTTRLRWMESASPGVPTPNDLLVSWLERNGEAFRTSKRKLNLLEQLGEEMATNGIYGLTISSIRSQICRLKKGVQMRAEGGKCTSTDANHYYDRLLLLLFSEEERISMRDRAAERSTAVIDEDKQGSNTSPPPGNHNSRRTRSRSRAELKDASDVEDQGQGARQRPGAILQPVYSVLDTTEIRRRFELLSARQGLKQQGRSRLTWLEPTSSGGLSPMQLLVLWLHRHYNTYSNASSKVEMLTELCQGMKDAGYAGCTIHAVRSKIDSLRREARRERVGDRRHSQAFEKYQESLVAIFANEDQHEDISAIETSEGRNTPSKESIIQSGSRNAPIIVAGENDDHEDSEEIHTGTVMLASNYTLEVAEIRRRFELVRARYDLQQRGVPMETINRMLPLPEE</sequence>
<dbReference type="eggNOG" id="ENOG502RFRP">
    <property type="taxonomic scope" value="Eukaryota"/>
</dbReference>
<evidence type="ECO:0000256" key="1">
    <source>
        <dbReference type="SAM" id="MobiDB-lite"/>
    </source>
</evidence>
<dbReference type="Proteomes" id="UP000018721">
    <property type="component" value="Unassembled WGS sequence"/>
</dbReference>
<dbReference type="HOGENOM" id="CLU_675245_0_0_1"/>
<accession>V9EJR5</accession>
<organism evidence="2 3">
    <name type="scientific">Phytophthora nicotianae P1569</name>
    <dbReference type="NCBI Taxonomy" id="1317065"/>
    <lineage>
        <taxon>Eukaryota</taxon>
        <taxon>Sar</taxon>
        <taxon>Stramenopiles</taxon>
        <taxon>Oomycota</taxon>
        <taxon>Peronosporomycetes</taxon>
        <taxon>Peronosporales</taxon>
        <taxon>Peronosporaceae</taxon>
        <taxon>Phytophthora</taxon>
    </lineage>
</organism>
<evidence type="ECO:0000313" key="2">
    <source>
        <dbReference type="EMBL" id="ETI38307.1"/>
    </source>
</evidence>
<name>V9EJR5_PHYNI</name>
<dbReference type="EMBL" id="ANIZ01002770">
    <property type="protein sequence ID" value="ETI38307.1"/>
    <property type="molecule type" value="Genomic_DNA"/>
</dbReference>
<protein>
    <submittedName>
        <fullName evidence="2">Uncharacterized protein</fullName>
    </submittedName>
</protein>
<evidence type="ECO:0000313" key="3">
    <source>
        <dbReference type="Proteomes" id="UP000018721"/>
    </source>
</evidence>
<reference evidence="2 3" key="1">
    <citation type="submission" date="2013-11" db="EMBL/GenBank/DDBJ databases">
        <title>The Genome Sequence of Phytophthora parasitica P1569.</title>
        <authorList>
            <consortium name="The Broad Institute Genomics Platform"/>
            <person name="Russ C."/>
            <person name="Tyler B."/>
            <person name="Panabieres F."/>
            <person name="Shan W."/>
            <person name="Tripathy S."/>
            <person name="Grunwald N."/>
            <person name="Machado M."/>
            <person name="Johnson C.S."/>
            <person name="Arredondo F."/>
            <person name="Hong C."/>
            <person name="Coffey M."/>
            <person name="Young S.K."/>
            <person name="Zeng Q."/>
            <person name="Gargeya S."/>
            <person name="Fitzgerald M."/>
            <person name="Abouelleil A."/>
            <person name="Alvarado L."/>
            <person name="Chapman S.B."/>
            <person name="Gainer-Dewar J."/>
            <person name="Goldberg J."/>
            <person name="Griggs A."/>
            <person name="Gujja S."/>
            <person name="Hansen M."/>
            <person name="Howarth C."/>
            <person name="Imamovic A."/>
            <person name="Ireland A."/>
            <person name="Larimer J."/>
            <person name="McCowan C."/>
            <person name="Murphy C."/>
            <person name="Pearson M."/>
            <person name="Poon T.W."/>
            <person name="Priest M."/>
            <person name="Roberts A."/>
            <person name="Saif S."/>
            <person name="Shea T."/>
            <person name="Sykes S."/>
            <person name="Wortman J."/>
            <person name="Nusbaum C."/>
            <person name="Birren B."/>
        </authorList>
    </citation>
    <scope>NUCLEOTIDE SEQUENCE [LARGE SCALE GENOMIC DNA]</scope>
    <source>
        <strain evidence="2 3">P1569</strain>
    </source>
</reference>
<dbReference type="OrthoDB" id="121367at2759"/>
<gene>
    <name evidence="2" type="ORF">F443_15905</name>
</gene>
<keyword evidence="3" id="KW-1185">Reference proteome</keyword>
<dbReference type="AlphaFoldDB" id="V9EJR5"/>
<proteinExistence type="predicted"/>
<feature type="region of interest" description="Disordered" evidence="1">
    <location>
        <begin position="121"/>
        <end position="177"/>
    </location>
</feature>